<dbReference type="EMBL" id="PDJQ01000001">
    <property type="protein sequence ID" value="PFG73612.1"/>
    <property type="molecule type" value="Genomic_DNA"/>
</dbReference>
<accession>A0A2A9HEP2</accession>
<dbReference type="Gene3D" id="3.40.50.10330">
    <property type="entry name" value="Probable inorganic polyphosphate/atp-NAD kinase, domain 1"/>
    <property type="match status" value="1"/>
</dbReference>
<protein>
    <submittedName>
        <fullName evidence="1">ATP-NAD kinase</fullName>
    </submittedName>
</protein>
<dbReference type="AlphaFoldDB" id="A0A2A9HEP2"/>
<proteinExistence type="predicted"/>
<reference evidence="1 2" key="1">
    <citation type="submission" date="2017-09" db="EMBL/GenBank/DDBJ databases">
        <title>Sequencing the genomes of two abundant thermophiles in Great Basin hot springs: Thermocrinis jamiesonii and novel Chloroflexi Thermoflexus hugenholtzii.</title>
        <authorList>
            <person name="Hedlund B."/>
        </authorList>
    </citation>
    <scope>NUCLEOTIDE SEQUENCE [LARGE SCALE GENOMIC DNA]</scope>
    <source>
        <strain evidence="1 2">G233</strain>
    </source>
</reference>
<dbReference type="RefSeq" id="WP_098503059.1">
    <property type="nucleotide sequence ID" value="NZ_PDJQ01000001.1"/>
</dbReference>
<dbReference type="InterPro" id="IPR016064">
    <property type="entry name" value="NAD/diacylglycerol_kinase_sf"/>
</dbReference>
<dbReference type="PANTHER" id="PTHR40697">
    <property type="entry name" value="ACETOIN CATABOLISM PROTEIN X"/>
    <property type="match status" value="1"/>
</dbReference>
<dbReference type="InterPro" id="IPR017438">
    <property type="entry name" value="ATP-NAD_kinase_N"/>
</dbReference>
<keyword evidence="2" id="KW-1185">Reference proteome</keyword>
<evidence type="ECO:0000313" key="1">
    <source>
        <dbReference type="EMBL" id="PFG73612.1"/>
    </source>
</evidence>
<dbReference type="PANTHER" id="PTHR40697:SF3">
    <property type="entry name" value="ACETOIN CATABOLISM PROTEIN X"/>
    <property type="match status" value="1"/>
</dbReference>
<dbReference type="GO" id="GO:0003951">
    <property type="term" value="F:NAD+ kinase activity"/>
    <property type="evidence" value="ECO:0007669"/>
    <property type="project" value="InterPro"/>
</dbReference>
<evidence type="ECO:0000313" key="2">
    <source>
        <dbReference type="Proteomes" id="UP000223071"/>
    </source>
</evidence>
<organism evidence="1 2">
    <name type="scientific">Tepidiforma thermophila (strain KCTC 52669 / CGMCC 1.13589 / G233)</name>
    <dbReference type="NCBI Taxonomy" id="2761530"/>
    <lineage>
        <taxon>Bacteria</taxon>
        <taxon>Bacillati</taxon>
        <taxon>Chloroflexota</taxon>
        <taxon>Tepidiformia</taxon>
        <taxon>Tepidiformales</taxon>
        <taxon>Tepidiformaceae</taxon>
        <taxon>Tepidiforma</taxon>
    </lineage>
</organism>
<name>A0A2A9HEP2_TEPT2</name>
<dbReference type="SUPFAM" id="SSF111331">
    <property type="entry name" value="NAD kinase/diacylglycerol kinase-like"/>
    <property type="match status" value="1"/>
</dbReference>
<keyword evidence="1" id="KW-0808">Transferase</keyword>
<dbReference type="Pfam" id="PF01513">
    <property type="entry name" value="NAD_kinase"/>
    <property type="match status" value="1"/>
</dbReference>
<comment type="caution">
    <text evidence="1">The sequence shown here is derived from an EMBL/GenBank/DDBJ whole genome shotgun (WGS) entry which is preliminary data.</text>
</comment>
<dbReference type="InterPro" id="IPR002504">
    <property type="entry name" value="NADK"/>
</dbReference>
<dbReference type="Proteomes" id="UP000223071">
    <property type="component" value="Unassembled WGS sequence"/>
</dbReference>
<sequence length="335" mass="34261">MEPGILGVIANPASGKDIRRLIAHAAVVSDAAKRGILRRLLIGAAAAGARRVHYLPGPHRLVEDALDGLGLPFEAEPLPVDLTGSALDTRAAARLLRERGAAAVVVLGGDGTCRAAAAGWPHIPLLPLSTGTNNVFPLTCEPTVAGLAAGLVAAARVPLDDAANPCPHIRVDVEGEPPDIALVDAALVTDRFTGARAVWKPAELAAVLLLRSDPAVTGLAAIGGMLGLPGPGAGALAIDIGEPGREVRVPLAPGLVVPVSVRSHREVPFGEAIEWRGPGILALDGERERRLLPGQRASLVPCADGPLLLDPGRILRLAAAAGLFIEVPCGASYAD</sequence>
<gene>
    <name evidence="1" type="ORF">A9A59_0813</name>
</gene>
<dbReference type="InterPro" id="IPR039065">
    <property type="entry name" value="AcoX-like"/>
</dbReference>
<keyword evidence="1" id="KW-0418">Kinase</keyword>
<dbReference type="GO" id="GO:0005524">
    <property type="term" value="F:ATP binding"/>
    <property type="evidence" value="ECO:0007669"/>
    <property type="project" value="UniProtKB-ARBA"/>
</dbReference>
<dbReference type="GO" id="GO:0006741">
    <property type="term" value="P:NADP+ biosynthetic process"/>
    <property type="evidence" value="ECO:0007669"/>
    <property type="project" value="InterPro"/>
</dbReference>
<dbReference type="GO" id="GO:0051287">
    <property type="term" value="F:NAD binding"/>
    <property type="evidence" value="ECO:0007669"/>
    <property type="project" value="UniProtKB-ARBA"/>
</dbReference>